<gene>
    <name evidence="1" type="ORF">L1987_62807</name>
</gene>
<reference evidence="1 2" key="2">
    <citation type="journal article" date="2022" name="Mol. Ecol. Resour.">
        <title>The genomes of chicory, endive, great burdock and yacon provide insights into Asteraceae paleo-polyploidization history and plant inulin production.</title>
        <authorList>
            <person name="Fan W."/>
            <person name="Wang S."/>
            <person name="Wang H."/>
            <person name="Wang A."/>
            <person name="Jiang F."/>
            <person name="Liu H."/>
            <person name="Zhao H."/>
            <person name="Xu D."/>
            <person name="Zhang Y."/>
        </authorList>
    </citation>
    <scope>NUCLEOTIDE SEQUENCE [LARGE SCALE GENOMIC DNA]</scope>
    <source>
        <strain evidence="2">cv. Yunnan</strain>
        <tissue evidence="1">Leaves</tissue>
    </source>
</reference>
<sequence>MQIEVYLSVHVVVGLCHRGVTEAERFGHTSYQPSIISSNDYFVKFLILLRQKYIVEIIISRTNMAVDDQNKEDEEFEKKNKLAIVPTTLATIESLTFPLVQEVVLLADFGCKRCQDRVADIVSRLNGEAESMEISLMEKKVTITLTRTHPKVAKMTKNECRHETIYKKRANRFSLVRRIFRTSSMDGLQHIQK</sequence>
<accession>A0ACB9CBE7</accession>
<dbReference type="Proteomes" id="UP001056120">
    <property type="component" value="Linkage Group LG21"/>
</dbReference>
<protein>
    <submittedName>
        <fullName evidence="1">Uncharacterized protein</fullName>
    </submittedName>
</protein>
<comment type="caution">
    <text evidence="1">The sequence shown here is derived from an EMBL/GenBank/DDBJ whole genome shotgun (WGS) entry which is preliminary data.</text>
</comment>
<name>A0ACB9CBE7_9ASTR</name>
<keyword evidence="2" id="KW-1185">Reference proteome</keyword>
<organism evidence="1 2">
    <name type="scientific">Smallanthus sonchifolius</name>
    <dbReference type="NCBI Taxonomy" id="185202"/>
    <lineage>
        <taxon>Eukaryota</taxon>
        <taxon>Viridiplantae</taxon>
        <taxon>Streptophyta</taxon>
        <taxon>Embryophyta</taxon>
        <taxon>Tracheophyta</taxon>
        <taxon>Spermatophyta</taxon>
        <taxon>Magnoliopsida</taxon>
        <taxon>eudicotyledons</taxon>
        <taxon>Gunneridae</taxon>
        <taxon>Pentapetalae</taxon>
        <taxon>asterids</taxon>
        <taxon>campanulids</taxon>
        <taxon>Asterales</taxon>
        <taxon>Asteraceae</taxon>
        <taxon>Asteroideae</taxon>
        <taxon>Heliantheae alliance</taxon>
        <taxon>Millerieae</taxon>
        <taxon>Smallanthus</taxon>
    </lineage>
</organism>
<reference evidence="2" key="1">
    <citation type="journal article" date="2022" name="Mol. Ecol. Resour.">
        <title>The genomes of chicory, endive, great burdock and yacon provide insights into Asteraceae palaeo-polyploidization history and plant inulin production.</title>
        <authorList>
            <person name="Fan W."/>
            <person name="Wang S."/>
            <person name="Wang H."/>
            <person name="Wang A."/>
            <person name="Jiang F."/>
            <person name="Liu H."/>
            <person name="Zhao H."/>
            <person name="Xu D."/>
            <person name="Zhang Y."/>
        </authorList>
    </citation>
    <scope>NUCLEOTIDE SEQUENCE [LARGE SCALE GENOMIC DNA]</scope>
    <source>
        <strain evidence="2">cv. Yunnan</strain>
    </source>
</reference>
<evidence type="ECO:0000313" key="2">
    <source>
        <dbReference type="Proteomes" id="UP001056120"/>
    </source>
</evidence>
<dbReference type="EMBL" id="CM042038">
    <property type="protein sequence ID" value="KAI3731618.1"/>
    <property type="molecule type" value="Genomic_DNA"/>
</dbReference>
<evidence type="ECO:0000313" key="1">
    <source>
        <dbReference type="EMBL" id="KAI3731618.1"/>
    </source>
</evidence>
<proteinExistence type="predicted"/>